<sequence length="76" mass="8740">MLPQKNPNTRKWLALINMPIQMGVTIYGFSWVGTWLDTTYKLNNTIGVKVMVLIGVAIAFYNLNRQLKKINETPEE</sequence>
<keyword evidence="1" id="KW-0812">Transmembrane</keyword>
<evidence type="ECO:0000313" key="2">
    <source>
        <dbReference type="EMBL" id="PDS27266.1"/>
    </source>
</evidence>
<dbReference type="OrthoDB" id="9798708at2"/>
<keyword evidence="1" id="KW-1133">Transmembrane helix</keyword>
<proteinExistence type="predicted"/>
<evidence type="ECO:0000256" key="1">
    <source>
        <dbReference type="SAM" id="Phobius"/>
    </source>
</evidence>
<dbReference type="EMBL" id="PCMW01000003">
    <property type="protein sequence ID" value="PDS27266.1"/>
    <property type="molecule type" value="Genomic_DNA"/>
</dbReference>
<dbReference type="Pfam" id="PF09527">
    <property type="entry name" value="ATPase_gene1"/>
    <property type="match status" value="1"/>
</dbReference>
<protein>
    <submittedName>
        <fullName evidence="2">F0F1-ATPase subunit</fullName>
    </submittedName>
</protein>
<dbReference type="AlphaFoldDB" id="A0A2H3KFB6"/>
<dbReference type="InterPro" id="IPR032820">
    <property type="entry name" value="ATPase_put"/>
</dbReference>
<evidence type="ECO:0000313" key="3">
    <source>
        <dbReference type="Proteomes" id="UP000220828"/>
    </source>
</evidence>
<dbReference type="RefSeq" id="WP_097553121.1">
    <property type="nucleotide sequence ID" value="NZ_PCMW01000003.1"/>
</dbReference>
<gene>
    <name evidence="2" type="ORF">B0A77_00115</name>
</gene>
<keyword evidence="1" id="KW-0472">Membrane</keyword>
<accession>A0A2H3KFB6</accession>
<dbReference type="Proteomes" id="UP000220828">
    <property type="component" value="Unassembled WGS sequence"/>
</dbReference>
<feature type="transmembrane region" description="Helical" evidence="1">
    <location>
        <begin position="12"/>
        <end position="34"/>
    </location>
</feature>
<name>A0A2H3KFB6_9FLAO</name>
<reference evidence="2 3" key="1">
    <citation type="submission" date="2017-09" db="EMBL/GenBank/DDBJ databases">
        <title>Whole genomes of Flavobacteriaceae.</title>
        <authorList>
            <person name="Stine C."/>
            <person name="Li C."/>
            <person name="Tadesse D."/>
        </authorList>
    </citation>
    <scope>NUCLEOTIDE SEQUENCE [LARGE SCALE GENOMIC DNA]</scope>
    <source>
        <strain evidence="2 3">ATCC 35036</strain>
    </source>
</reference>
<comment type="caution">
    <text evidence="2">The sequence shown here is derived from an EMBL/GenBank/DDBJ whole genome shotgun (WGS) entry which is preliminary data.</text>
</comment>
<feature type="transmembrane region" description="Helical" evidence="1">
    <location>
        <begin position="46"/>
        <end position="63"/>
    </location>
</feature>
<organism evidence="2 3">
    <name type="scientific">Flavobacterium branchiophilum</name>
    <dbReference type="NCBI Taxonomy" id="55197"/>
    <lineage>
        <taxon>Bacteria</taxon>
        <taxon>Pseudomonadati</taxon>
        <taxon>Bacteroidota</taxon>
        <taxon>Flavobacteriia</taxon>
        <taxon>Flavobacteriales</taxon>
        <taxon>Flavobacteriaceae</taxon>
        <taxon>Flavobacterium</taxon>
    </lineage>
</organism>